<dbReference type="VEuPathDB" id="FungiDB:Z518_04181"/>
<organism evidence="2 3">
    <name type="scientific">Rhinocladiella mackenziei CBS 650.93</name>
    <dbReference type="NCBI Taxonomy" id="1442369"/>
    <lineage>
        <taxon>Eukaryota</taxon>
        <taxon>Fungi</taxon>
        <taxon>Dikarya</taxon>
        <taxon>Ascomycota</taxon>
        <taxon>Pezizomycotina</taxon>
        <taxon>Eurotiomycetes</taxon>
        <taxon>Chaetothyriomycetidae</taxon>
        <taxon>Chaetothyriales</taxon>
        <taxon>Herpotrichiellaceae</taxon>
        <taxon>Rhinocladiella</taxon>
    </lineage>
</organism>
<dbReference type="EMBL" id="KN847477">
    <property type="protein sequence ID" value="KIX06206.1"/>
    <property type="molecule type" value="Genomic_DNA"/>
</dbReference>
<dbReference type="GeneID" id="25292252"/>
<feature type="region of interest" description="Disordered" evidence="1">
    <location>
        <begin position="42"/>
        <end position="64"/>
    </location>
</feature>
<dbReference type="AlphaFoldDB" id="A0A0D2ISR0"/>
<dbReference type="OrthoDB" id="2245989at2759"/>
<dbReference type="Proteomes" id="UP000053617">
    <property type="component" value="Unassembled WGS sequence"/>
</dbReference>
<evidence type="ECO:0000313" key="3">
    <source>
        <dbReference type="Proteomes" id="UP000053617"/>
    </source>
</evidence>
<evidence type="ECO:0000256" key="1">
    <source>
        <dbReference type="SAM" id="MobiDB-lite"/>
    </source>
</evidence>
<protein>
    <recommendedName>
        <fullName evidence="4">BZIP domain-containing protein</fullName>
    </recommendedName>
</protein>
<sequence length="335" mass="38570">MPVAPEIRAELKLHPDVQSLEDEWSGVTDPVIRRKLQNRLNQRAARRRKAAQKNAAEVATSSSSSSQVTGLRSIPLRQRVDLNDLVTLKNQKITSSQWHAAAESFSQSNKSTFISIRSKRSCQRWYEVLLENRLVEIRDLAARLQNERDNAWLYPLPGDHLISLVYYNVYRALIANTEMLGLDLNLMYTDDYPSPFLPLSQTANSNIRRLPPALQPTELQRTIAHHPQWDIIPDPDVRDNILRYGEENIDDLQLCLDMIGDGAYHDTGDLDVQEKNGLIIWGEPWEIDGWEVTETFARKWPFMIRGAMAVQNSTNKWRTKRGEEPLNFSRILEVE</sequence>
<gene>
    <name evidence="2" type="ORF">Z518_04181</name>
</gene>
<name>A0A0D2ISR0_9EURO</name>
<accession>A0A0D2ISR0</accession>
<dbReference type="PANTHER" id="PTHR38116:SF1">
    <property type="entry name" value="BZIP DOMAIN-CONTAINING PROTEIN"/>
    <property type="match status" value="1"/>
</dbReference>
<dbReference type="HOGENOM" id="CLU_033726_0_0_1"/>
<dbReference type="PANTHER" id="PTHR38116">
    <property type="entry name" value="CHROMOSOME 7, WHOLE GENOME SHOTGUN SEQUENCE"/>
    <property type="match status" value="1"/>
</dbReference>
<evidence type="ECO:0000313" key="2">
    <source>
        <dbReference type="EMBL" id="KIX06206.1"/>
    </source>
</evidence>
<dbReference type="InterPro" id="IPR021833">
    <property type="entry name" value="DUF3425"/>
</dbReference>
<keyword evidence="3" id="KW-1185">Reference proteome</keyword>
<dbReference type="STRING" id="1442369.A0A0D2ISR0"/>
<feature type="compositionally biased region" description="Low complexity" evidence="1">
    <location>
        <begin position="52"/>
        <end position="64"/>
    </location>
</feature>
<proteinExistence type="predicted"/>
<dbReference type="Pfam" id="PF11905">
    <property type="entry name" value="DUF3425"/>
    <property type="match status" value="1"/>
</dbReference>
<evidence type="ECO:0008006" key="4">
    <source>
        <dbReference type="Google" id="ProtNLM"/>
    </source>
</evidence>
<reference evidence="2 3" key="1">
    <citation type="submission" date="2015-01" db="EMBL/GenBank/DDBJ databases">
        <title>The Genome Sequence of Rhinocladiella mackenzie CBS 650.93.</title>
        <authorList>
            <consortium name="The Broad Institute Genomics Platform"/>
            <person name="Cuomo C."/>
            <person name="de Hoog S."/>
            <person name="Gorbushina A."/>
            <person name="Stielow B."/>
            <person name="Teixiera M."/>
            <person name="Abouelleil A."/>
            <person name="Chapman S.B."/>
            <person name="Priest M."/>
            <person name="Young S.K."/>
            <person name="Wortman J."/>
            <person name="Nusbaum C."/>
            <person name="Birren B."/>
        </authorList>
    </citation>
    <scope>NUCLEOTIDE SEQUENCE [LARGE SCALE GENOMIC DNA]</scope>
    <source>
        <strain evidence="2 3">CBS 650.93</strain>
    </source>
</reference>
<dbReference type="RefSeq" id="XP_013273342.1">
    <property type="nucleotide sequence ID" value="XM_013417888.1"/>
</dbReference>